<gene>
    <name evidence="3" type="ORF">SAMN05216267_1004169</name>
</gene>
<dbReference type="InterPro" id="IPR044060">
    <property type="entry name" value="Bacterial_rp_domain"/>
</dbReference>
<evidence type="ECO:0000313" key="3">
    <source>
        <dbReference type="EMBL" id="SEN37111.1"/>
    </source>
</evidence>
<proteinExistence type="predicted"/>
<accession>A0A1H8FZ35</accession>
<dbReference type="Pfam" id="PF00754">
    <property type="entry name" value="F5_F8_type_C"/>
    <property type="match status" value="1"/>
</dbReference>
<feature type="domain" description="F5/8 type C" evidence="2">
    <location>
        <begin position="427"/>
        <end position="558"/>
    </location>
</feature>
<dbReference type="InterPro" id="IPR000421">
    <property type="entry name" value="FA58C"/>
</dbReference>
<sequence length="1325" mass="136449">MPAPFLAPTRSPDPRPPRRRRPRGPAALLLPLVLALFAVFAPAPPAASALAPAAYPLGVGADLGPDPVTLGLTASAGDDAAGLRTGEDGGTPYWRTDVAAGTGYLAFDLAREYTDASGGSALTVSVRYEDLGTGTLRLELGTGDLVGSVPLTGSGAWRTEAFPLRADFSRSRRLRLSAVSDQGAATDVTAGSLRVAPAYAVDLGPAVQAQGITPRAGDSDASLITGTQAGRGYWRTDRANPAAETGFFYMNVDDTALYDVTDPVAVSVDYLDQGNGSMQLEYDSPGGTIPQMFKRSPVFTYGDTGTWKTHTFLLDDAILTNRSNGSDFRVTTGDGAPELTVARVSVSALPTSLDPSRGLRQLVAQADLAYGAAREGTRDGQYPPGARDALRQAADTARAVAGGDGLTDARALAAFGALERALETFHAAQVTTDLAHLGTVTASSTAPGSSPGAAVDRDPGTAWVSGDGGQGETLTVDLGAPKRFSEVSTQWTSRFSSDYTVQVSDDGGTFRTAGRSGGTGPTQVFRTAFAPLTARWVRLAVHGYAAGSTRVELTGLEVRDRPVPTAHPHLVATRYPVADPVVADFDAAAYGADPTGAKDSTPAIQNALDDCQDAGGGTVWLGGGTYRVTGTVEVPAFCSLRGDRRDPDHGSGPYGTVISADLPAGADGPVLFRIGGSASVQGLTTYYPRQSASDPVPYNDTFEIPGVAWQGDVNDMMGAVEHVTMLDSYKGIGISTMPNDGGQPAVQGQVHESAAVLDVKGTVLSEGARAYNGSDVGTWQDVTLSNSYWAKAPAAFHPPNRAALDAWTRAHGTGLVLGDLEWDQFDRISLSDYRTGIQVVAGQRAAFCGVFLRTTVLRADVALQVDSIDSRWGLSLASSTLQGSVASVRNASSAYVKVTGTTLDGPTSGTVIPLAGDLPAPPGPVPAPAPARRVLYVADAVPHGVGYTPAQDATSALQKVLDRAGADGGGVVYLPAGWYRLAGHVRVPAGVELRGAAASQNRDESGLSGGTVLMAHEGRDAADADSAPAVVTLAGRGAGVRGLRVFHPENNPADGYVPYPYAIRATGVGAYVVNVDLVNSWNGVDVAAGADHFLVSKLAGAFLNRGITVGAVAGGTVDGVLTNGNSPNRVGYALPNWGLGSAVFSQTIDAYTRKRTDLVHVTGARALTLHDVFGYGMHNGLVVDSGDVRAFSLGTDNLGDGGYTVRAAAGSRVTVVGLMRYNGTTSTGPAVLRNIMVIGMVEQSVTATADPPAGGAVRVTGNETSPGHYEKGTTVTVTASPARGQRLLGWTLDGTALPGTAPALAVPVTGDRTVTARFGPAAAAG</sequence>
<dbReference type="Gene3D" id="2.60.120.260">
    <property type="entry name" value="Galactose-binding domain-like"/>
    <property type="match status" value="1"/>
</dbReference>
<dbReference type="EMBL" id="FODD01000004">
    <property type="protein sequence ID" value="SEN37111.1"/>
    <property type="molecule type" value="Genomic_DNA"/>
</dbReference>
<organism evidence="3 4">
    <name type="scientific">Actinacidiphila rubida</name>
    <dbReference type="NCBI Taxonomy" id="310780"/>
    <lineage>
        <taxon>Bacteria</taxon>
        <taxon>Bacillati</taxon>
        <taxon>Actinomycetota</taxon>
        <taxon>Actinomycetes</taxon>
        <taxon>Kitasatosporales</taxon>
        <taxon>Streptomycetaceae</taxon>
        <taxon>Actinacidiphila</taxon>
    </lineage>
</organism>
<dbReference type="InterPro" id="IPR012334">
    <property type="entry name" value="Pectin_lyas_fold"/>
</dbReference>
<protein>
    <submittedName>
        <fullName evidence="3">Pectate lyase superfamily protein</fullName>
    </submittedName>
</protein>
<dbReference type="Proteomes" id="UP000181951">
    <property type="component" value="Unassembled WGS sequence"/>
</dbReference>
<dbReference type="GO" id="GO:0016829">
    <property type="term" value="F:lyase activity"/>
    <property type="evidence" value="ECO:0007669"/>
    <property type="project" value="UniProtKB-KW"/>
</dbReference>
<dbReference type="Pfam" id="PF12708">
    <property type="entry name" value="Pect-lyase_RHGA_epim"/>
    <property type="match status" value="1"/>
</dbReference>
<dbReference type="Gene3D" id="2.160.20.10">
    <property type="entry name" value="Single-stranded right-handed beta-helix, Pectin lyase-like"/>
    <property type="match status" value="2"/>
</dbReference>
<dbReference type="SUPFAM" id="SSF49785">
    <property type="entry name" value="Galactose-binding domain-like"/>
    <property type="match status" value="1"/>
</dbReference>
<dbReference type="Gene3D" id="1.20.1270.90">
    <property type="entry name" value="AF1782-like"/>
    <property type="match status" value="1"/>
</dbReference>
<name>A0A1H8FZ35_9ACTN</name>
<reference evidence="3 4" key="1">
    <citation type="submission" date="2016-10" db="EMBL/GenBank/DDBJ databases">
        <authorList>
            <person name="de Groot N.N."/>
        </authorList>
    </citation>
    <scope>NUCLEOTIDE SEQUENCE [LARGE SCALE GENOMIC DNA]</scope>
    <source>
        <strain evidence="3 4">CGMCC 4.2026</strain>
    </source>
</reference>
<dbReference type="SUPFAM" id="SSF51126">
    <property type="entry name" value="Pectin lyase-like"/>
    <property type="match status" value="2"/>
</dbReference>
<feature type="compositionally biased region" description="Low complexity" evidence="1">
    <location>
        <begin position="1"/>
        <end position="10"/>
    </location>
</feature>
<evidence type="ECO:0000259" key="2">
    <source>
        <dbReference type="PROSITE" id="PS50022"/>
    </source>
</evidence>
<keyword evidence="4" id="KW-1185">Reference proteome</keyword>
<dbReference type="PROSITE" id="PS50022">
    <property type="entry name" value="FA58C_3"/>
    <property type="match status" value="1"/>
</dbReference>
<dbReference type="STRING" id="310780.SAMN05216267_1004169"/>
<evidence type="ECO:0000256" key="1">
    <source>
        <dbReference type="SAM" id="MobiDB-lite"/>
    </source>
</evidence>
<keyword evidence="3" id="KW-0456">Lyase</keyword>
<dbReference type="InterPro" id="IPR024535">
    <property type="entry name" value="RHGA/B-epi-like_pectate_lyase"/>
</dbReference>
<feature type="region of interest" description="Disordered" evidence="1">
    <location>
        <begin position="1"/>
        <end position="23"/>
    </location>
</feature>
<dbReference type="Pfam" id="PF18998">
    <property type="entry name" value="Flg_new_2"/>
    <property type="match status" value="1"/>
</dbReference>
<dbReference type="InterPro" id="IPR011050">
    <property type="entry name" value="Pectin_lyase_fold/virulence"/>
</dbReference>
<dbReference type="InterPro" id="IPR008979">
    <property type="entry name" value="Galactose-bd-like_sf"/>
</dbReference>
<evidence type="ECO:0000313" key="4">
    <source>
        <dbReference type="Proteomes" id="UP000181951"/>
    </source>
</evidence>
<dbReference type="RefSeq" id="WP_218159298.1">
    <property type="nucleotide sequence ID" value="NZ_FODD01000004.1"/>
</dbReference>